<name>A0ABR3JWL4_9AGAR</name>
<protein>
    <submittedName>
        <fullName evidence="1">Uncharacterized protein</fullName>
    </submittedName>
</protein>
<gene>
    <name evidence="1" type="ORF">HGRIS_011611</name>
</gene>
<comment type="caution">
    <text evidence="1">The sequence shown here is derived from an EMBL/GenBank/DDBJ whole genome shotgun (WGS) entry which is preliminary data.</text>
</comment>
<reference evidence="2" key="1">
    <citation type="submission" date="2024-06" db="EMBL/GenBank/DDBJ databases">
        <title>Multi-omics analyses provide insights into the biosynthesis of the anticancer antibiotic pleurotin in Hohenbuehelia grisea.</title>
        <authorList>
            <person name="Weaver J.A."/>
            <person name="Alberti F."/>
        </authorList>
    </citation>
    <scope>NUCLEOTIDE SEQUENCE [LARGE SCALE GENOMIC DNA]</scope>
    <source>
        <strain evidence="2">T-177</strain>
    </source>
</reference>
<sequence>MHEESRLSSFTACDIFDLLWGFYLHFVGADRTHSWPRTSEEITSQLTASFELHDICRPDAIPPPSCTSSDSTLDLGDLAKLFSVGLVRRIWFASGLWYSPMTSKSMMTTRFPNTNRTMVISTNPGSLRESIGNSTNCIRVSLREFCTTLQCLIS</sequence>
<evidence type="ECO:0000313" key="2">
    <source>
        <dbReference type="Proteomes" id="UP001556367"/>
    </source>
</evidence>
<organism evidence="1 2">
    <name type="scientific">Hohenbuehelia grisea</name>
    <dbReference type="NCBI Taxonomy" id="104357"/>
    <lineage>
        <taxon>Eukaryota</taxon>
        <taxon>Fungi</taxon>
        <taxon>Dikarya</taxon>
        <taxon>Basidiomycota</taxon>
        <taxon>Agaricomycotina</taxon>
        <taxon>Agaricomycetes</taxon>
        <taxon>Agaricomycetidae</taxon>
        <taxon>Agaricales</taxon>
        <taxon>Pleurotineae</taxon>
        <taxon>Pleurotaceae</taxon>
        <taxon>Hohenbuehelia</taxon>
    </lineage>
</organism>
<dbReference type="EMBL" id="JASNQZ010000002">
    <property type="protein sequence ID" value="KAL0959947.1"/>
    <property type="molecule type" value="Genomic_DNA"/>
</dbReference>
<keyword evidence="2" id="KW-1185">Reference proteome</keyword>
<evidence type="ECO:0000313" key="1">
    <source>
        <dbReference type="EMBL" id="KAL0959947.1"/>
    </source>
</evidence>
<proteinExistence type="predicted"/>
<dbReference type="Proteomes" id="UP001556367">
    <property type="component" value="Unassembled WGS sequence"/>
</dbReference>
<accession>A0ABR3JWL4</accession>